<evidence type="ECO:0000259" key="5">
    <source>
        <dbReference type="Pfam" id="PF00460"/>
    </source>
</evidence>
<dbReference type="GO" id="GO:0005829">
    <property type="term" value="C:cytosol"/>
    <property type="evidence" value="ECO:0007669"/>
    <property type="project" value="TreeGrafter"/>
</dbReference>
<dbReference type="InterPro" id="IPR037925">
    <property type="entry name" value="FlgE/F/G-like"/>
</dbReference>
<dbReference type="Proteomes" id="UP000054537">
    <property type="component" value="Unassembled WGS sequence"/>
</dbReference>
<dbReference type="Pfam" id="PF22692">
    <property type="entry name" value="LlgE_F_G_D1"/>
    <property type="match status" value="1"/>
</dbReference>
<dbReference type="EMBL" id="JRTT01000137">
    <property type="protein sequence ID" value="KHD72538.1"/>
    <property type="molecule type" value="Genomic_DNA"/>
</dbReference>
<keyword evidence="8" id="KW-0966">Cell projection</keyword>
<dbReference type="InterPro" id="IPR020013">
    <property type="entry name" value="Flagellar_FlgE/F/G"/>
</dbReference>
<dbReference type="RefSeq" id="WP_043533211.1">
    <property type="nucleotide sequence ID" value="NZ_BAABKU010000003.1"/>
</dbReference>
<gene>
    <name evidence="8" type="ORF">MB27_39515</name>
</gene>
<keyword evidence="3 4" id="KW-0975">Bacterial flagellum</keyword>
<evidence type="ECO:0000259" key="6">
    <source>
        <dbReference type="Pfam" id="PF06429"/>
    </source>
</evidence>
<keyword evidence="8" id="KW-0282">Flagellum</keyword>
<evidence type="ECO:0000256" key="3">
    <source>
        <dbReference type="ARBA" id="ARBA00023143"/>
    </source>
</evidence>
<evidence type="ECO:0000313" key="9">
    <source>
        <dbReference type="Proteomes" id="UP000054537"/>
    </source>
</evidence>
<dbReference type="PANTHER" id="PTHR30435">
    <property type="entry name" value="FLAGELLAR PROTEIN"/>
    <property type="match status" value="1"/>
</dbReference>
<dbReference type="InterPro" id="IPR053967">
    <property type="entry name" value="LlgE_F_G-like_D1"/>
</dbReference>
<dbReference type="InterPro" id="IPR001444">
    <property type="entry name" value="Flag_bb_rod_N"/>
</dbReference>
<dbReference type="OrthoDB" id="9804559at2"/>
<keyword evidence="8" id="KW-0969">Cilium</keyword>
<comment type="caution">
    <text evidence="8">The sequence shown here is derived from an EMBL/GenBank/DDBJ whole genome shotgun (WGS) entry which is preliminary data.</text>
</comment>
<comment type="function">
    <text evidence="4">A flexible structure which links the flagellar filament to the drive apparatus in the basal body.</text>
</comment>
<dbReference type="GO" id="GO:0009424">
    <property type="term" value="C:bacterial-type flagellum hook"/>
    <property type="evidence" value="ECO:0007669"/>
    <property type="project" value="TreeGrafter"/>
</dbReference>
<dbReference type="GO" id="GO:0009425">
    <property type="term" value="C:bacterial-type flagellum basal body"/>
    <property type="evidence" value="ECO:0007669"/>
    <property type="project" value="UniProtKB-SubCell"/>
</dbReference>
<evidence type="ECO:0000259" key="7">
    <source>
        <dbReference type="Pfam" id="PF22692"/>
    </source>
</evidence>
<evidence type="ECO:0000313" key="8">
    <source>
        <dbReference type="EMBL" id="KHD72538.1"/>
    </source>
</evidence>
<feature type="domain" description="Flagellar basal-body/hook protein C-terminal" evidence="6">
    <location>
        <begin position="399"/>
        <end position="443"/>
    </location>
</feature>
<dbReference type="Pfam" id="PF06429">
    <property type="entry name" value="Flg_bbr_C"/>
    <property type="match status" value="1"/>
</dbReference>
<comment type="similarity">
    <text evidence="2 4">Belongs to the flagella basal body rod proteins family.</text>
</comment>
<organism evidence="8 9">
    <name type="scientific">Actinoplanes utahensis</name>
    <dbReference type="NCBI Taxonomy" id="1869"/>
    <lineage>
        <taxon>Bacteria</taxon>
        <taxon>Bacillati</taxon>
        <taxon>Actinomycetota</taxon>
        <taxon>Actinomycetes</taxon>
        <taxon>Micromonosporales</taxon>
        <taxon>Micromonosporaceae</taxon>
        <taxon>Actinoplanes</taxon>
    </lineage>
</organism>
<dbReference type="eggNOG" id="COG1749">
    <property type="taxonomic scope" value="Bacteria"/>
</dbReference>
<dbReference type="PROSITE" id="PS00588">
    <property type="entry name" value="FLAGELLA_BB_ROD"/>
    <property type="match status" value="1"/>
</dbReference>
<dbReference type="AlphaFoldDB" id="A0A0A6UBT8"/>
<keyword evidence="9" id="KW-1185">Reference proteome</keyword>
<dbReference type="Gene3D" id="2.60.98.20">
    <property type="entry name" value="Flagellar hook protein FlgE"/>
    <property type="match status" value="1"/>
</dbReference>
<dbReference type="PANTHER" id="PTHR30435:SF1">
    <property type="entry name" value="FLAGELLAR HOOK PROTEIN FLGE"/>
    <property type="match status" value="1"/>
</dbReference>
<proteinExistence type="inferred from homology"/>
<evidence type="ECO:0000256" key="4">
    <source>
        <dbReference type="RuleBase" id="RU362116"/>
    </source>
</evidence>
<dbReference type="InterPro" id="IPR010930">
    <property type="entry name" value="Flg_bb/hook_C_dom"/>
</dbReference>
<protein>
    <recommendedName>
        <fullName evidence="4">Flagellar hook protein FlgE</fullName>
    </recommendedName>
</protein>
<name>A0A0A6UBT8_ACTUT</name>
<dbReference type="InterPro" id="IPR019776">
    <property type="entry name" value="Flagellar_basal_body_rod_CS"/>
</dbReference>
<dbReference type="SUPFAM" id="SSF117143">
    <property type="entry name" value="Flagellar hook protein flgE"/>
    <property type="match status" value="1"/>
</dbReference>
<dbReference type="Pfam" id="PF00460">
    <property type="entry name" value="Flg_bb_rod"/>
    <property type="match status" value="1"/>
</dbReference>
<dbReference type="GO" id="GO:0071978">
    <property type="term" value="P:bacterial-type flagellum-dependent swarming motility"/>
    <property type="evidence" value="ECO:0007669"/>
    <property type="project" value="TreeGrafter"/>
</dbReference>
<dbReference type="InterPro" id="IPR037058">
    <property type="entry name" value="Falgellar_hook_FlgE_sf"/>
</dbReference>
<dbReference type="STRING" id="1869.MB27_39515"/>
<dbReference type="NCBIfam" id="TIGR03506">
    <property type="entry name" value="FlgEFG_subfam"/>
    <property type="match status" value="1"/>
</dbReference>
<accession>A0A0A6UBT8</accession>
<feature type="domain" description="Flagellar basal body rod protein N-terminal" evidence="5">
    <location>
        <begin position="5"/>
        <end position="35"/>
    </location>
</feature>
<feature type="domain" description="Flagellar hook protein FlgE/F/G-like D1" evidence="7">
    <location>
        <begin position="95"/>
        <end position="161"/>
    </location>
</feature>
<evidence type="ECO:0000256" key="2">
    <source>
        <dbReference type="ARBA" id="ARBA00009677"/>
    </source>
</evidence>
<evidence type="ECO:0000256" key="1">
    <source>
        <dbReference type="ARBA" id="ARBA00004117"/>
    </source>
</evidence>
<reference evidence="8 9" key="1">
    <citation type="submission" date="2014-10" db="EMBL/GenBank/DDBJ databases">
        <title>Draft genome sequence of Actinoplanes utahensis NRRL 12052.</title>
        <authorList>
            <person name="Velasco-Bucheli B."/>
            <person name="del Cerro C."/>
            <person name="Hormigo D."/>
            <person name="Garcia J.L."/>
            <person name="Acebal C."/>
            <person name="Arroyo M."/>
            <person name="de la Mata I."/>
        </authorList>
    </citation>
    <scope>NUCLEOTIDE SEQUENCE [LARGE SCALE GENOMIC DNA]</scope>
    <source>
        <strain evidence="8 9">NRRL 12052</strain>
    </source>
</reference>
<comment type="subcellular location">
    <subcellularLocation>
        <location evidence="1 4">Bacterial flagellum basal body</location>
    </subcellularLocation>
</comment>
<sequence length="445" mass="46402">MLRSLYSGISGLNAHQKMIDVTGNNIANVNTTGFKSSQVQFNDTLSQMMGAGGSPQDGQAGTNPAQVGLGVRVAGITSNFSQGSAQTTGKSGDMMIQGDGFFITRSGNEQLYTRAGSFFFDANGVLATATGEPVQGWTADAAGNVNSGVQPGDIKMPLGATMPPKATSEITLKGNLTSDYPPDPLATQDVVTIPVKIYDDKGATRTVTAVYTRPIDPTRATQPPSTTWTINLYEKYDPEYPDDAAKTVPVAGTTADMTLNMGGGKPVISLDDPTPGGALDSEGNMVFKAAAADGSDPGIKVNMKDLTMYSGLTDARVFNVDGQTAGALTSLSYTVSDSGEIVGVYSNGMKQTLGQVAMATFKNVAGLEKVGNSQYRTTVNSGYAQVGEPGSAGMGQVISGALEMSNVDLAQEFTNLVVAQRGFQANSKIITTSDEILQELVNLKR</sequence>